<dbReference type="OrthoDB" id="9784288at2"/>
<dbReference type="EMBL" id="RQFA01000037">
    <property type="protein sequence ID" value="TGK34654.1"/>
    <property type="molecule type" value="Genomic_DNA"/>
</dbReference>
<dbReference type="InterPro" id="IPR000620">
    <property type="entry name" value="EamA_dom"/>
</dbReference>
<protein>
    <submittedName>
        <fullName evidence="8">DMT family transporter</fullName>
    </submittedName>
</protein>
<feature type="transmembrane region" description="Helical" evidence="6">
    <location>
        <begin position="74"/>
        <end position="95"/>
    </location>
</feature>
<evidence type="ECO:0000256" key="3">
    <source>
        <dbReference type="ARBA" id="ARBA00022692"/>
    </source>
</evidence>
<proteinExistence type="inferred from homology"/>
<dbReference type="SUPFAM" id="SSF103481">
    <property type="entry name" value="Multidrug resistance efflux transporter EmrE"/>
    <property type="match status" value="2"/>
</dbReference>
<dbReference type="PANTHER" id="PTHR32322">
    <property type="entry name" value="INNER MEMBRANE TRANSPORTER"/>
    <property type="match status" value="1"/>
</dbReference>
<dbReference type="InterPro" id="IPR050638">
    <property type="entry name" value="AA-Vitamin_Transporters"/>
</dbReference>
<comment type="caution">
    <text evidence="8">The sequence shown here is derived from an EMBL/GenBank/DDBJ whole genome shotgun (WGS) entry which is preliminary data.</text>
</comment>
<reference evidence="8" key="1">
    <citation type="journal article" date="2019" name="PLoS Negl. Trop. Dis.">
        <title>Revisiting the worldwide diversity of Leptospira species in the environment.</title>
        <authorList>
            <person name="Vincent A.T."/>
            <person name="Schiettekatte O."/>
            <person name="Bourhy P."/>
            <person name="Veyrier F.J."/>
            <person name="Picardeau M."/>
        </authorList>
    </citation>
    <scope>NUCLEOTIDE SEQUENCE [LARGE SCALE GENOMIC DNA]</scope>
    <source>
        <strain evidence="8">201800299</strain>
    </source>
</reference>
<dbReference type="Proteomes" id="UP000298277">
    <property type="component" value="Unassembled WGS sequence"/>
</dbReference>
<evidence type="ECO:0000256" key="5">
    <source>
        <dbReference type="ARBA" id="ARBA00023136"/>
    </source>
</evidence>
<dbReference type="GO" id="GO:0016020">
    <property type="term" value="C:membrane"/>
    <property type="evidence" value="ECO:0007669"/>
    <property type="project" value="UniProtKB-SubCell"/>
</dbReference>
<feature type="transmembrane region" description="Helical" evidence="6">
    <location>
        <begin position="187"/>
        <end position="205"/>
    </location>
</feature>
<keyword evidence="9" id="KW-1185">Reference proteome</keyword>
<accession>A0A5F1YB60</accession>
<evidence type="ECO:0000313" key="8">
    <source>
        <dbReference type="EMBL" id="TGK34654.1"/>
    </source>
</evidence>
<dbReference type="PANTHER" id="PTHR32322:SF2">
    <property type="entry name" value="EAMA DOMAIN-CONTAINING PROTEIN"/>
    <property type="match status" value="1"/>
</dbReference>
<keyword evidence="3 6" id="KW-0812">Transmembrane</keyword>
<dbReference type="InterPro" id="IPR037185">
    <property type="entry name" value="EmrE-like"/>
</dbReference>
<gene>
    <name evidence="8" type="ORF">EHQ17_09600</name>
</gene>
<evidence type="ECO:0000256" key="4">
    <source>
        <dbReference type="ARBA" id="ARBA00022989"/>
    </source>
</evidence>
<comment type="similarity">
    <text evidence="2">Belongs to the EamA transporter family.</text>
</comment>
<keyword evidence="5 6" id="KW-0472">Membrane</keyword>
<dbReference type="Pfam" id="PF00892">
    <property type="entry name" value="EamA"/>
    <property type="match status" value="2"/>
</dbReference>
<feature type="transmembrane region" description="Helical" evidence="6">
    <location>
        <begin position="20"/>
        <end position="41"/>
    </location>
</feature>
<comment type="subcellular location">
    <subcellularLocation>
        <location evidence="1">Membrane</location>
        <topology evidence="1">Multi-pass membrane protein</topology>
    </subcellularLocation>
</comment>
<feature type="transmembrane region" description="Helical" evidence="6">
    <location>
        <begin position="333"/>
        <end position="352"/>
    </location>
</feature>
<organism evidence="8 9">
    <name type="scientific">Leptospira gomenensis</name>
    <dbReference type="NCBI Taxonomy" id="2484974"/>
    <lineage>
        <taxon>Bacteria</taxon>
        <taxon>Pseudomonadati</taxon>
        <taxon>Spirochaetota</taxon>
        <taxon>Spirochaetia</taxon>
        <taxon>Leptospirales</taxon>
        <taxon>Leptospiraceae</taxon>
        <taxon>Leptospira</taxon>
    </lineage>
</organism>
<feature type="transmembrane region" description="Helical" evidence="6">
    <location>
        <begin position="160"/>
        <end position="180"/>
    </location>
</feature>
<feature type="transmembrane region" description="Helical" evidence="6">
    <location>
        <begin position="135"/>
        <end position="154"/>
    </location>
</feature>
<dbReference type="AlphaFoldDB" id="A0A5F1YB60"/>
<evidence type="ECO:0000256" key="2">
    <source>
        <dbReference type="ARBA" id="ARBA00007362"/>
    </source>
</evidence>
<evidence type="ECO:0000256" key="1">
    <source>
        <dbReference type="ARBA" id="ARBA00004141"/>
    </source>
</evidence>
<evidence type="ECO:0000313" key="9">
    <source>
        <dbReference type="Proteomes" id="UP000298277"/>
    </source>
</evidence>
<sequence>MTRIEIDKERKRIRGSRSPIVFRIILIISESLFVFAFYICLSANRNFSNSNSYKSDLQGKRYASFYKRGEGMGLFWGLIGVFIFSLTLPATKFTVGYLDPIFVGLGRAVVAGTLALLTLYVTGSPILPTRLLPRLLVVSLGVVVGFPVFSAYAMQSVPSSHGGVITGILPLATAAAGVWIAKESQTILFWISGAFGSTLVVLYSIWNGEIDLKTGDIFLLLAVLSASIGYAEGGRLSKEHGGWKVISWSLVISLPISVLASAFTFPTDWLRTPASAWMGFLYTAVFSMFLGFFAWYKGLAMSGIGKVGQIQLIQPFLTFLFSSFLLSERIDSLTLLAGFLVSTTIFIGRIRLRPSGKTKNQKEIE</sequence>
<keyword evidence="4 6" id="KW-1133">Transmembrane helix</keyword>
<feature type="domain" description="EamA" evidence="7">
    <location>
        <begin position="214"/>
        <end position="346"/>
    </location>
</feature>
<name>A0A5F1YB60_9LEPT</name>
<feature type="transmembrane region" description="Helical" evidence="6">
    <location>
        <begin position="101"/>
        <end position="123"/>
    </location>
</feature>
<evidence type="ECO:0000256" key="6">
    <source>
        <dbReference type="SAM" id="Phobius"/>
    </source>
</evidence>
<feature type="transmembrane region" description="Helical" evidence="6">
    <location>
        <begin position="277"/>
        <end position="296"/>
    </location>
</feature>
<feature type="transmembrane region" description="Helical" evidence="6">
    <location>
        <begin position="245"/>
        <end position="265"/>
    </location>
</feature>
<evidence type="ECO:0000259" key="7">
    <source>
        <dbReference type="Pfam" id="PF00892"/>
    </source>
</evidence>
<feature type="domain" description="EamA" evidence="7">
    <location>
        <begin position="72"/>
        <end position="196"/>
    </location>
</feature>